<keyword evidence="5" id="KW-1185">Reference proteome</keyword>
<keyword evidence="1" id="KW-0539">Nucleus</keyword>
<name>A0ABR4ANB2_9LECA</name>
<dbReference type="Proteomes" id="UP001590950">
    <property type="component" value="Unassembled WGS sequence"/>
</dbReference>
<organism evidence="4 5">
    <name type="scientific">Stereocaulon virgatum</name>
    <dbReference type="NCBI Taxonomy" id="373712"/>
    <lineage>
        <taxon>Eukaryota</taxon>
        <taxon>Fungi</taxon>
        <taxon>Dikarya</taxon>
        <taxon>Ascomycota</taxon>
        <taxon>Pezizomycotina</taxon>
        <taxon>Lecanoromycetes</taxon>
        <taxon>OSLEUM clade</taxon>
        <taxon>Lecanoromycetidae</taxon>
        <taxon>Lecanorales</taxon>
        <taxon>Lecanorineae</taxon>
        <taxon>Stereocaulaceae</taxon>
        <taxon>Stereocaulon</taxon>
    </lineage>
</organism>
<evidence type="ECO:0000259" key="3">
    <source>
        <dbReference type="PROSITE" id="PS50048"/>
    </source>
</evidence>
<evidence type="ECO:0000313" key="4">
    <source>
        <dbReference type="EMBL" id="KAL2046311.1"/>
    </source>
</evidence>
<proteinExistence type="predicted"/>
<dbReference type="InterPro" id="IPR052783">
    <property type="entry name" value="Metabolic/Drug-Res_Regulator"/>
</dbReference>
<dbReference type="InterPro" id="IPR036864">
    <property type="entry name" value="Zn2-C6_fun-type_DNA-bd_sf"/>
</dbReference>
<dbReference type="Gene3D" id="4.10.240.10">
    <property type="entry name" value="Zn(2)-C6 fungal-type DNA-binding domain"/>
    <property type="match status" value="1"/>
</dbReference>
<dbReference type="Pfam" id="PF00172">
    <property type="entry name" value="Zn_clus"/>
    <property type="match status" value="1"/>
</dbReference>
<dbReference type="InterPro" id="IPR001138">
    <property type="entry name" value="Zn2Cys6_DnaBD"/>
</dbReference>
<dbReference type="EMBL" id="JBEFKJ010000004">
    <property type="protein sequence ID" value="KAL2046311.1"/>
    <property type="molecule type" value="Genomic_DNA"/>
</dbReference>
<evidence type="ECO:0000313" key="5">
    <source>
        <dbReference type="Proteomes" id="UP001590950"/>
    </source>
</evidence>
<dbReference type="CDD" id="cd00067">
    <property type="entry name" value="GAL4"/>
    <property type="match status" value="1"/>
</dbReference>
<dbReference type="PANTHER" id="PTHR47655">
    <property type="entry name" value="QUINIC ACID UTILIZATION ACTIVATOR"/>
    <property type="match status" value="1"/>
</dbReference>
<reference evidence="4 5" key="1">
    <citation type="submission" date="2024-09" db="EMBL/GenBank/DDBJ databases">
        <title>Rethinking Asexuality: The Enigmatic Case of Functional Sexual Genes in Lepraria (Stereocaulaceae).</title>
        <authorList>
            <person name="Doellman M."/>
            <person name="Sun Y."/>
            <person name="Barcenas-Pena A."/>
            <person name="Lumbsch H.T."/>
            <person name="Grewe F."/>
        </authorList>
    </citation>
    <scope>NUCLEOTIDE SEQUENCE [LARGE SCALE GENOMIC DNA]</scope>
    <source>
        <strain evidence="4 5">Mercado 3170</strain>
    </source>
</reference>
<dbReference type="SMART" id="SM00066">
    <property type="entry name" value="GAL4"/>
    <property type="match status" value="1"/>
</dbReference>
<dbReference type="PANTHER" id="PTHR47655:SF3">
    <property type="entry name" value="ZN(II)2CYS6 TRANSCRIPTION FACTOR (EUROFUNG)"/>
    <property type="match status" value="1"/>
</dbReference>
<feature type="region of interest" description="Disordered" evidence="2">
    <location>
        <begin position="158"/>
        <end position="180"/>
    </location>
</feature>
<gene>
    <name evidence="4" type="ORF">N7G274_001758</name>
</gene>
<dbReference type="SUPFAM" id="SSF57701">
    <property type="entry name" value="Zn2/Cys6 DNA-binding domain"/>
    <property type="match status" value="1"/>
</dbReference>
<comment type="caution">
    <text evidence="4">The sequence shown here is derived from an EMBL/GenBank/DDBJ whole genome shotgun (WGS) entry which is preliminary data.</text>
</comment>
<feature type="compositionally biased region" description="Low complexity" evidence="2">
    <location>
        <begin position="167"/>
        <end position="180"/>
    </location>
</feature>
<accession>A0ABR4ANB2</accession>
<dbReference type="PROSITE" id="PS00463">
    <property type="entry name" value="ZN2_CY6_FUNGAL_1"/>
    <property type="match status" value="1"/>
</dbReference>
<dbReference type="PROSITE" id="PS50048">
    <property type="entry name" value="ZN2_CY6_FUNGAL_2"/>
    <property type="match status" value="1"/>
</dbReference>
<feature type="domain" description="Zn(2)-C6 fungal-type" evidence="3">
    <location>
        <begin position="26"/>
        <end position="55"/>
    </location>
</feature>
<protein>
    <recommendedName>
        <fullName evidence="3">Zn(2)-C6 fungal-type domain-containing protein</fullName>
    </recommendedName>
</protein>
<sequence>MPRPNAQSPSEDSMEGHEARRRVVKACQRCRLKKCKCDGASPCSRCKSDDAICAYGKHKKSDKIVFRKGYVQMLERQHTQLIAGLQELYRRIQAGESFPALELGHHGQPFTHKILESLGALQGDDWEDNNGSIFDTELSWRNFDLPQSGTQDYASMYGDSHSASPATQTTFSPTSNTQTTFPHSTIMAKRRSKFESNNSMATNQTLSVPPLLNTNNPTYHPGNFTSSSSFQIPPHLNTFNNDNGFTNDNGDNGYGHIDWMNLGVDDLFGNPQLPPLQVAT</sequence>
<evidence type="ECO:0000256" key="1">
    <source>
        <dbReference type="ARBA" id="ARBA00023242"/>
    </source>
</evidence>
<evidence type="ECO:0000256" key="2">
    <source>
        <dbReference type="SAM" id="MobiDB-lite"/>
    </source>
</evidence>